<protein>
    <submittedName>
        <fullName evidence="1">Uncharacterized protein</fullName>
    </submittedName>
</protein>
<evidence type="ECO:0000313" key="1">
    <source>
        <dbReference type="EMBL" id="GCC25120.1"/>
    </source>
</evidence>
<reference evidence="1 2" key="1">
    <citation type="journal article" date="2018" name="Nat. Ecol. Evol.">
        <title>Shark genomes provide insights into elasmobranch evolution and the origin of vertebrates.</title>
        <authorList>
            <person name="Hara Y"/>
            <person name="Yamaguchi K"/>
            <person name="Onimaru K"/>
            <person name="Kadota M"/>
            <person name="Koyanagi M"/>
            <person name="Keeley SD"/>
            <person name="Tatsumi K"/>
            <person name="Tanaka K"/>
            <person name="Motone F"/>
            <person name="Kageyama Y"/>
            <person name="Nozu R"/>
            <person name="Adachi N"/>
            <person name="Nishimura O"/>
            <person name="Nakagawa R"/>
            <person name="Tanegashima C"/>
            <person name="Kiyatake I"/>
            <person name="Matsumoto R"/>
            <person name="Murakumo K"/>
            <person name="Nishida K"/>
            <person name="Terakita A"/>
            <person name="Kuratani S"/>
            <person name="Sato K"/>
            <person name="Hyodo S Kuraku.S."/>
        </authorList>
    </citation>
    <scope>NUCLEOTIDE SEQUENCE [LARGE SCALE GENOMIC DNA]</scope>
</reference>
<dbReference type="Proteomes" id="UP000287033">
    <property type="component" value="Unassembled WGS sequence"/>
</dbReference>
<sequence>MMKAYSIGNKQLFYSHALAEGAVFEDFLVWRMNSIQGFYSTMLDNGTWCIGVYALTSPMNIMDQLC</sequence>
<name>A0A401S3Z2_CHIPU</name>
<gene>
    <name evidence="1" type="ORF">chiPu_0003525</name>
</gene>
<dbReference type="EMBL" id="BEZZ01000076">
    <property type="protein sequence ID" value="GCC25120.1"/>
    <property type="molecule type" value="Genomic_DNA"/>
</dbReference>
<organism evidence="1 2">
    <name type="scientific">Chiloscyllium punctatum</name>
    <name type="common">Brownbanded bambooshark</name>
    <name type="synonym">Hemiscyllium punctatum</name>
    <dbReference type="NCBI Taxonomy" id="137246"/>
    <lineage>
        <taxon>Eukaryota</taxon>
        <taxon>Metazoa</taxon>
        <taxon>Chordata</taxon>
        <taxon>Craniata</taxon>
        <taxon>Vertebrata</taxon>
        <taxon>Chondrichthyes</taxon>
        <taxon>Elasmobranchii</taxon>
        <taxon>Galeomorphii</taxon>
        <taxon>Galeoidea</taxon>
        <taxon>Orectolobiformes</taxon>
        <taxon>Hemiscylliidae</taxon>
        <taxon>Chiloscyllium</taxon>
    </lineage>
</organism>
<keyword evidence="2" id="KW-1185">Reference proteome</keyword>
<accession>A0A401S3Z2</accession>
<evidence type="ECO:0000313" key="2">
    <source>
        <dbReference type="Proteomes" id="UP000287033"/>
    </source>
</evidence>
<proteinExistence type="predicted"/>
<comment type="caution">
    <text evidence="1">The sequence shown here is derived from an EMBL/GenBank/DDBJ whole genome shotgun (WGS) entry which is preliminary data.</text>
</comment>
<dbReference type="AlphaFoldDB" id="A0A401S3Z2"/>